<dbReference type="InterPro" id="IPR036397">
    <property type="entry name" value="RNaseH_sf"/>
</dbReference>
<gene>
    <name evidence="5" type="ORF">SAMN02745158_03777</name>
</gene>
<proteinExistence type="predicted"/>
<reference evidence="5 6" key="1">
    <citation type="submission" date="2016-11" db="EMBL/GenBank/DDBJ databases">
        <authorList>
            <person name="Jaros S."/>
            <person name="Januszkiewicz K."/>
            <person name="Wedrychowicz H."/>
        </authorList>
    </citation>
    <scope>NUCLEOTIDE SEQUENCE [LARGE SCALE GENOMIC DNA]</scope>
    <source>
        <strain evidence="5 6">DSM 17459</strain>
    </source>
</reference>
<dbReference type="Gene3D" id="3.30.420.10">
    <property type="entry name" value="Ribonuclease H-like superfamily/Ribonuclease H"/>
    <property type="match status" value="1"/>
</dbReference>
<dbReference type="PANTHER" id="PTHR23044">
    <property type="entry name" value="3'-5' EXONUCLEASE ERI1-RELATED"/>
    <property type="match status" value="1"/>
</dbReference>
<dbReference type="RefSeq" id="WP_072854327.1">
    <property type="nucleotide sequence ID" value="NZ_FQVI01000029.1"/>
</dbReference>
<dbReference type="Proteomes" id="UP000184245">
    <property type="component" value="Unassembled WGS sequence"/>
</dbReference>
<dbReference type="GO" id="GO:0000175">
    <property type="term" value="F:3'-5'-RNA exonuclease activity"/>
    <property type="evidence" value="ECO:0007669"/>
    <property type="project" value="InterPro"/>
</dbReference>
<dbReference type="SUPFAM" id="SSF53098">
    <property type="entry name" value="Ribonuclease H-like"/>
    <property type="match status" value="1"/>
</dbReference>
<accession>A0A1M5BQC0</accession>
<dbReference type="OrthoDB" id="159416at2"/>
<feature type="domain" description="Exonuclease" evidence="4">
    <location>
        <begin position="2"/>
        <end position="185"/>
    </location>
</feature>
<evidence type="ECO:0000259" key="4">
    <source>
        <dbReference type="SMART" id="SM00479"/>
    </source>
</evidence>
<keyword evidence="1" id="KW-0540">Nuclease</keyword>
<dbReference type="STRING" id="1122155.SAMN02745158_03777"/>
<protein>
    <submittedName>
        <fullName evidence="5">Exonuclease</fullName>
    </submittedName>
</protein>
<dbReference type="GO" id="GO:0003676">
    <property type="term" value="F:nucleic acid binding"/>
    <property type="evidence" value="ECO:0007669"/>
    <property type="project" value="InterPro"/>
</dbReference>
<evidence type="ECO:0000256" key="3">
    <source>
        <dbReference type="ARBA" id="ARBA00022839"/>
    </source>
</evidence>
<dbReference type="PANTHER" id="PTHR23044:SF61">
    <property type="entry name" value="3'-5' EXORIBONUCLEASE 1-RELATED"/>
    <property type="match status" value="1"/>
</dbReference>
<dbReference type="InterPro" id="IPR013520">
    <property type="entry name" value="Ribonucl_H"/>
</dbReference>
<evidence type="ECO:0000313" key="5">
    <source>
        <dbReference type="EMBL" id="SHF44793.1"/>
    </source>
</evidence>
<dbReference type="InterPro" id="IPR051274">
    <property type="entry name" value="3-5_Exoribonuclease"/>
</dbReference>
<keyword evidence="3 5" id="KW-0269">Exonuclease</keyword>
<dbReference type="InterPro" id="IPR047201">
    <property type="entry name" value="ERI-1_3'hExo-like"/>
</dbReference>
<dbReference type="SMART" id="SM00479">
    <property type="entry name" value="EXOIII"/>
    <property type="match status" value="1"/>
</dbReference>
<sequence length="317" mass="37705">MDYIVFDLEWNQCPNGKDKENKHLPFEIIEIGAVKLNENRETSQRFHRVIKPVVYEQMHFRTQEIIRIDKESLNQGVSFPSALRDFLEWCGPDACFCTWGAMDLTELQRNMKFYGQLELLEGPVRFFDVQKLFSISYEDGKSRKSLEYATDYLEIPKGEDFHRALADAFYTSEILKRISVDCMWANFSLDTYQNPKKKSEEIHIVYEKYEKYVSREFRTKEDAMKDREVVSTRCFLCGKSAKKKIRWFSMNTKNHFCLAVCPEHGYLKGKIRMKKTDDGMTYVVKTLKLTDEDEAKMIREKRELLRRKRKVKRHQGK</sequence>
<dbReference type="InterPro" id="IPR012337">
    <property type="entry name" value="RNaseH-like_sf"/>
</dbReference>
<dbReference type="CDD" id="cd06133">
    <property type="entry name" value="ERI-1_3'hExo_like"/>
    <property type="match status" value="1"/>
</dbReference>
<keyword evidence="6" id="KW-1185">Reference proteome</keyword>
<dbReference type="Pfam" id="PF00929">
    <property type="entry name" value="RNase_T"/>
    <property type="match status" value="1"/>
</dbReference>
<evidence type="ECO:0000256" key="2">
    <source>
        <dbReference type="ARBA" id="ARBA00022801"/>
    </source>
</evidence>
<evidence type="ECO:0000256" key="1">
    <source>
        <dbReference type="ARBA" id="ARBA00022722"/>
    </source>
</evidence>
<dbReference type="EMBL" id="FQVI01000029">
    <property type="protein sequence ID" value="SHF44793.1"/>
    <property type="molecule type" value="Genomic_DNA"/>
</dbReference>
<dbReference type="AlphaFoldDB" id="A0A1M5BQC0"/>
<organism evidence="5 6">
    <name type="scientific">Lactonifactor longoviformis DSM 17459</name>
    <dbReference type="NCBI Taxonomy" id="1122155"/>
    <lineage>
        <taxon>Bacteria</taxon>
        <taxon>Bacillati</taxon>
        <taxon>Bacillota</taxon>
        <taxon>Clostridia</taxon>
        <taxon>Eubacteriales</taxon>
        <taxon>Clostridiaceae</taxon>
        <taxon>Lactonifactor</taxon>
    </lineage>
</organism>
<evidence type="ECO:0000313" key="6">
    <source>
        <dbReference type="Proteomes" id="UP000184245"/>
    </source>
</evidence>
<name>A0A1M5BQC0_9CLOT</name>
<keyword evidence="2" id="KW-0378">Hydrolase</keyword>